<dbReference type="Gene3D" id="1.20.1260.10">
    <property type="match status" value="1"/>
</dbReference>
<dbReference type="EMBL" id="JBHSOC010000019">
    <property type="protein sequence ID" value="MFC5642435.1"/>
    <property type="molecule type" value="Genomic_DNA"/>
</dbReference>
<dbReference type="PANTHER" id="PTHR34400">
    <property type="match status" value="1"/>
</dbReference>
<dbReference type="Pfam" id="PF12902">
    <property type="entry name" value="Ferritin-like"/>
    <property type="match status" value="1"/>
</dbReference>
<dbReference type="Proteomes" id="UP001596066">
    <property type="component" value="Unassembled WGS sequence"/>
</dbReference>
<dbReference type="InterPro" id="IPR026820">
    <property type="entry name" value="VioB/RebD_dom"/>
</dbReference>
<sequence>MTEPTRISTLEDLKAALQLAVGLELSTIPVYLTGLYSIEAGRNTDAAQTIRSVVMEEMLHMTLAANVLNALGEIPSTEPVEFQGRPNLSPIPAYPLDSPLISGIGTLELLPLTPRAVDSFVRIEHPLHGAATLAAIPVQPGGFRTIGEFYDAVDAALADPAICPDSAFSPVRQIPDGDYYGGAGHVIEVKDRATAREAVLKIIDQGEGLPEEYLHRPAKTVTDADRLGSGWQMYSHYARFRELQTGRRFRTDQQADQDPAGAMLLVDYTAVQPALYVPRNGDVDGSPEGAALDAFDLAYSHLVDGIYRAFAGEPTEVVDRLDVHAERERPSLRRAVHAMYGLRNAAIALMRTPNPAKPGHTLCPRFSYVPPGGDRDKLTQRIENRIENRGGPNR</sequence>
<proteinExistence type="predicted"/>
<organism evidence="2 3">
    <name type="scientific">Kitasatospora cinereorecta</name>
    <dbReference type="NCBI Taxonomy" id="285560"/>
    <lineage>
        <taxon>Bacteria</taxon>
        <taxon>Bacillati</taxon>
        <taxon>Actinomycetota</taxon>
        <taxon>Actinomycetes</taxon>
        <taxon>Kitasatosporales</taxon>
        <taxon>Streptomycetaceae</taxon>
        <taxon>Kitasatospora</taxon>
    </lineage>
</organism>
<dbReference type="RefSeq" id="WP_346140673.1">
    <property type="nucleotide sequence ID" value="NZ_BAAAUA010000002.1"/>
</dbReference>
<evidence type="ECO:0000259" key="1">
    <source>
        <dbReference type="Pfam" id="PF12902"/>
    </source>
</evidence>
<name>A0ABW0V963_9ACTN</name>
<accession>A0ABW0V963</accession>
<comment type="caution">
    <text evidence="2">The sequence shown here is derived from an EMBL/GenBank/DDBJ whole genome shotgun (WGS) entry which is preliminary data.</text>
</comment>
<gene>
    <name evidence="2" type="ORF">ACFPZF_13885</name>
</gene>
<evidence type="ECO:0000313" key="2">
    <source>
        <dbReference type="EMBL" id="MFC5642435.1"/>
    </source>
</evidence>
<feature type="domain" description="Iminophenyl-pyruvate dimer synthase" evidence="1">
    <location>
        <begin position="17"/>
        <end position="244"/>
    </location>
</feature>
<evidence type="ECO:0000313" key="3">
    <source>
        <dbReference type="Proteomes" id="UP001596066"/>
    </source>
</evidence>
<reference evidence="3" key="1">
    <citation type="journal article" date="2019" name="Int. J. Syst. Evol. Microbiol.">
        <title>The Global Catalogue of Microorganisms (GCM) 10K type strain sequencing project: providing services to taxonomists for standard genome sequencing and annotation.</title>
        <authorList>
            <consortium name="The Broad Institute Genomics Platform"/>
            <consortium name="The Broad Institute Genome Sequencing Center for Infectious Disease"/>
            <person name="Wu L."/>
            <person name="Ma J."/>
        </authorList>
    </citation>
    <scope>NUCLEOTIDE SEQUENCE [LARGE SCALE GENOMIC DNA]</scope>
    <source>
        <strain evidence="3">CGMCC 4.1622</strain>
    </source>
</reference>
<dbReference type="PANTHER" id="PTHR34400:SF4">
    <property type="entry name" value="MEMBRANE PROTEIN"/>
    <property type="match status" value="1"/>
</dbReference>
<keyword evidence="3" id="KW-1185">Reference proteome</keyword>
<dbReference type="InterPro" id="IPR012347">
    <property type="entry name" value="Ferritin-like"/>
</dbReference>
<protein>
    <submittedName>
        <fullName evidence="2">Ferritin-like protein</fullName>
    </submittedName>
</protein>